<evidence type="ECO:0000313" key="11">
    <source>
        <dbReference type="Proteomes" id="UP000317650"/>
    </source>
</evidence>
<evidence type="ECO:0000256" key="6">
    <source>
        <dbReference type="PIRSR" id="PIRSR602081-2"/>
    </source>
</evidence>
<sequence length="576" mass="65342">MTSIIRASSSSPSVFPSKLPSFHSKPAPNPPLFDLRLLMSTVADPSPRGTDDRRFAARCHAVHGLSADEVVAASDEAFGRHSSPSLKRSGSGVAIMWFRNDLRLMDNESLVRAWAASESVLPVYCVDPRNFGATHYFGFPKTGALRAQFLIECLEDLKKNLMKRGLNLLVRFGKPEDILPSIARVFSAHTVYAQKETCSEELLVEKLVLKGLQQVALPQGGTSNQKSVSPKLVLVWGSTMYHIDDIPFSTKNLPDVYTQFRKAVESKCSIRGCFKLPVSLGPPPNTGLDQIDGWGTIPTLEQLGLKDMNREFIFSEDMLRVYKETRNGMLGPDYSTKFSPWLASGSLSPRYIYEEVRRYEKQRVANDSTYWVLFELIWRDYFKFISMKHGNSIFHLGGPRNVVSKWSQDRSLFESWRDGRTGYPLIDANMKELSTTGFMSNRGRQIVCSFLARDMGIDWRMGAEWFETCLLDYDPASNYGNWTYGAGVGNDPREDRYFSIPKQAKTYDPEGEYVAYWLPELRQLPKESRNFPGQSYIKQIVPLKFGNTHQSTHASNGRSENTQHSHVRKGRRQNKM</sequence>
<comment type="similarity">
    <text evidence="1 7">Belongs to the DNA photolyase class-1 family.</text>
</comment>
<evidence type="ECO:0000256" key="7">
    <source>
        <dbReference type="RuleBase" id="RU367151"/>
    </source>
</evidence>
<dbReference type="Gene3D" id="1.25.40.80">
    <property type="match status" value="2"/>
</dbReference>
<feature type="site" description="Electron transfer via tryptophanyl radical" evidence="6">
    <location>
        <position position="406"/>
    </location>
</feature>
<dbReference type="PROSITE" id="PS51645">
    <property type="entry name" value="PHR_CRY_ALPHA_BETA"/>
    <property type="match status" value="1"/>
</dbReference>
<comment type="cofactor">
    <cofactor evidence="7">
        <name>(6R)-5,10-methylene-5,6,7,8-tetrahydrofolate</name>
        <dbReference type="ChEBI" id="CHEBI:15636"/>
    </cofactor>
    <text evidence="7">Binds 1 5,10-methenyltetrahydrofolate (MTHF) per subunit.</text>
</comment>
<evidence type="ECO:0000256" key="5">
    <source>
        <dbReference type="PIRSR" id="PIRSR602081-1"/>
    </source>
</evidence>
<dbReference type="GO" id="GO:0071949">
    <property type="term" value="F:FAD binding"/>
    <property type="evidence" value="ECO:0007669"/>
    <property type="project" value="TreeGrafter"/>
</dbReference>
<proteinExistence type="inferred from homology"/>
<dbReference type="InterPro" id="IPR005101">
    <property type="entry name" value="Cryptochr/Photolyase_FAD-bd"/>
</dbReference>
<feature type="binding site" evidence="5">
    <location>
        <begin position="375"/>
        <end position="382"/>
    </location>
    <ligand>
        <name>FAD</name>
        <dbReference type="ChEBI" id="CHEBI:57692"/>
    </ligand>
</feature>
<feature type="compositionally biased region" description="Basic residues" evidence="8">
    <location>
        <begin position="565"/>
        <end position="576"/>
    </location>
</feature>
<dbReference type="Pfam" id="PF00875">
    <property type="entry name" value="DNA_photolyase"/>
    <property type="match status" value="1"/>
</dbReference>
<keyword evidence="3 5" id="KW-0274">FAD</keyword>
<dbReference type="EMBL" id="PYDT01000004">
    <property type="protein sequence ID" value="THU63015.1"/>
    <property type="molecule type" value="Genomic_DNA"/>
</dbReference>
<dbReference type="Gene3D" id="1.10.579.10">
    <property type="entry name" value="DNA Cyclobutane Dipyrimidine Photolyase, subunit A, domain 3"/>
    <property type="match status" value="1"/>
</dbReference>
<gene>
    <name evidence="10" type="ORF">C4D60_Mb01t11260</name>
</gene>
<dbReference type="InterPro" id="IPR006050">
    <property type="entry name" value="DNA_photolyase_N"/>
</dbReference>
<evidence type="ECO:0000256" key="8">
    <source>
        <dbReference type="SAM" id="MobiDB-lite"/>
    </source>
</evidence>
<feature type="site" description="Electron transfer via tryptophanyl radical" evidence="6">
    <location>
        <position position="482"/>
    </location>
</feature>
<dbReference type="InterPro" id="IPR002081">
    <property type="entry name" value="Cryptochrome/DNA_photolyase_1"/>
</dbReference>
<dbReference type="PANTHER" id="PTHR11455:SF22">
    <property type="entry name" value="CRYPTOCHROME DASH"/>
    <property type="match status" value="1"/>
</dbReference>
<organism evidence="10 11">
    <name type="scientific">Musa balbisiana</name>
    <name type="common">Banana</name>
    <dbReference type="NCBI Taxonomy" id="52838"/>
    <lineage>
        <taxon>Eukaryota</taxon>
        <taxon>Viridiplantae</taxon>
        <taxon>Streptophyta</taxon>
        <taxon>Embryophyta</taxon>
        <taxon>Tracheophyta</taxon>
        <taxon>Spermatophyta</taxon>
        <taxon>Magnoliopsida</taxon>
        <taxon>Liliopsida</taxon>
        <taxon>Zingiberales</taxon>
        <taxon>Musaceae</taxon>
        <taxon>Musa</taxon>
    </lineage>
</organism>
<evidence type="ECO:0000256" key="4">
    <source>
        <dbReference type="ARBA" id="ARBA00022991"/>
    </source>
</evidence>
<feature type="region of interest" description="Disordered" evidence="8">
    <location>
        <begin position="548"/>
        <end position="576"/>
    </location>
</feature>
<dbReference type="InterPro" id="IPR036155">
    <property type="entry name" value="Crypto/Photolyase_N_sf"/>
</dbReference>
<feature type="binding site" evidence="5">
    <location>
        <position position="322"/>
    </location>
    <ligand>
        <name>FAD</name>
        <dbReference type="ChEBI" id="CHEBI:57692"/>
    </ligand>
</feature>
<dbReference type="InterPro" id="IPR036134">
    <property type="entry name" value="Crypto/Photolyase_FAD-like_sf"/>
</dbReference>
<dbReference type="SUPFAM" id="SSF52425">
    <property type="entry name" value="Cryptochrome/photolyase, N-terminal domain"/>
    <property type="match status" value="1"/>
</dbReference>
<dbReference type="PRINTS" id="PR00147">
    <property type="entry name" value="DNAPHOTLYASE"/>
</dbReference>
<dbReference type="Proteomes" id="UP000317650">
    <property type="component" value="Chromosome 1"/>
</dbReference>
<keyword evidence="2 5" id="KW-0285">Flavoprotein</keyword>
<comment type="function">
    <text evidence="7">May have a photoreceptor function.</text>
</comment>
<dbReference type="GO" id="GO:0000719">
    <property type="term" value="P:photoreactive repair"/>
    <property type="evidence" value="ECO:0007669"/>
    <property type="project" value="TreeGrafter"/>
</dbReference>
<dbReference type="Gene3D" id="3.40.50.620">
    <property type="entry name" value="HUPs"/>
    <property type="match status" value="1"/>
</dbReference>
<feature type="compositionally biased region" description="Polar residues" evidence="8">
    <location>
        <begin position="548"/>
        <end position="564"/>
    </location>
</feature>
<dbReference type="InterPro" id="IPR014133">
    <property type="entry name" value="Cry_DASH"/>
</dbReference>
<feature type="binding site" evidence="5">
    <location>
        <begin position="472"/>
        <end position="474"/>
    </location>
    <ligand>
        <name>FAD</name>
        <dbReference type="ChEBI" id="CHEBI:57692"/>
    </ligand>
</feature>
<dbReference type="STRING" id="52838.A0A4S8JM97"/>
<comment type="cofactor">
    <cofactor evidence="5 7">
        <name>FAD</name>
        <dbReference type="ChEBI" id="CHEBI:57692"/>
    </cofactor>
    <text evidence="5 7">Binds 1 FAD per subunit.</text>
</comment>
<dbReference type="SUPFAM" id="SSF48173">
    <property type="entry name" value="Cryptochrome/photolyase FAD-binding domain"/>
    <property type="match status" value="1"/>
</dbReference>
<keyword evidence="4 7" id="KW-0157">Chromophore</keyword>
<reference evidence="10 11" key="1">
    <citation type="journal article" date="2019" name="Nat. Plants">
        <title>Genome sequencing of Musa balbisiana reveals subgenome evolution and function divergence in polyploid bananas.</title>
        <authorList>
            <person name="Yao X."/>
        </authorList>
    </citation>
    <scope>NUCLEOTIDE SEQUENCE [LARGE SCALE GENOMIC DNA]</scope>
    <source>
        <strain evidence="11">cv. DH-PKW</strain>
        <tissue evidence="10">Leaves</tissue>
    </source>
</reference>
<dbReference type="AlphaFoldDB" id="A0A4S8JM97"/>
<feature type="domain" description="Photolyase/cryptochrome alpha/beta" evidence="9">
    <location>
        <begin position="92"/>
        <end position="228"/>
    </location>
</feature>
<dbReference type="PANTHER" id="PTHR11455">
    <property type="entry name" value="CRYPTOCHROME"/>
    <property type="match status" value="1"/>
</dbReference>
<protein>
    <recommendedName>
        <fullName evidence="7">Cryptochrome DASH</fullName>
    </recommendedName>
</protein>
<feature type="site" description="Electron transfer via tryptophanyl radical" evidence="6">
    <location>
        <position position="459"/>
    </location>
</feature>
<dbReference type="GO" id="GO:0003904">
    <property type="term" value="F:deoxyribodipyrimidine photo-lyase activity"/>
    <property type="evidence" value="ECO:0007669"/>
    <property type="project" value="TreeGrafter"/>
</dbReference>
<accession>A0A4S8JM97</accession>
<evidence type="ECO:0000256" key="1">
    <source>
        <dbReference type="ARBA" id="ARBA00005862"/>
    </source>
</evidence>
<dbReference type="InterPro" id="IPR014729">
    <property type="entry name" value="Rossmann-like_a/b/a_fold"/>
</dbReference>
<evidence type="ECO:0000259" key="9">
    <source>
        <dbReference type="PROSITE" id="PS51645"/>
    </source>
</evidence>
<evidence type="ECO:0000256" key="3">
    <source>
        <dbReference type="ARBA" id="ARBA00022827"/>
    </source>
</evidence>
<dbReference type="GO" id="GO:0003677">
    <property type="term" value="F:DNA binding"/>
    <property type="evidence" value="ECO:0007669"/>
    <property type="project" value="TreeGrafter"/>
</dbReference>
<name>A0A4S8JM97_MUSBA</name>
<feature type="binding site" evidence="5">
    <location>
        <begin position="335"/>
        <end position="339"/>
    </location>
    <ligand>
        <name>FAD</name>
        <dbReference type="ChEBI" id="CHEBI:57692"/>
    </ligand>
</feature>
<dbReference type="Pfam" id="PF03441">
    <property type="entry name" value="FAD_binding_7"/>
    <property type="match status" value="1"/>
</dbReference>
<comment type="caution">
    <text evidence="10">The sequence shown here is derived from an EMBL/GenBank/DDBJ whole genome shotgun (WGS) entry which is preliminary data.</text>
</comment>
<evidence type="ECO:0000313" key="10">
    <source>
        <dbReference type="EMBL" id="THU63015.1"/>
    </source>
</evidence>
<keyword evidence="11" id="KW-1185">Reference proteome</keyword>
<dbReference type="NCBIfam" id="TIGR02765">
    <property type="entry name" value="crypto_DASH"/>
    <property type="match status" value="1"/>
</dbReference>
<evidence type="ECO:0000256" key="2">
    <source>
        <dbReference type="ARBA" id="ARBA00022630"/>
    </source>
</evidence>